<dbReference type="Pfam" id="PF18413">
    <property type="entry name" value="Neuraminidase"/>
    <property type="match status" value="1"/>
</dbReference>
<dbReference type="Pfam" id="PF20220">
    <property type="entry name" value="ABC_toxin_N"/>
    <property type="match status" value="1"/>
</dbReference>
<feature type="domain" description="Tc toxin complex TcA C-terminal TcB-binding" evidence="2">
    <location>
        <begin position="2596"/>
        <end position="2887"/>
    </location>
</feature>
<proteinExistence type="predicted"/>
<feature type="coiled-coil region" evidence="1">
    <location>
        <begin position="2439"/>
        <end position="2473"/>
    </location>
</feature>
<keyword evidence="6" id="KW-1185">Reference proteome</keyword>
<name>A0A6B9Z9Z2_9BACT</name>
<evidence type="ECO:0000256" key="1">
    <source>
        <dbReference type="SAM" id="Coils"/>
    </source>
</evidence>
<feature type="domain" description="ABC toxin N-terminal" evidence="4">
    <location>
        <begin position="1509"/>
        <end position="1628"/>
    </location>
</feature>
<evidence type="ECO:0000313" key="6">
    <source>
        <dbReference type="Proteomes" id="UP000476411"/>
    </source>
</evidence>
<sequence>MTDPTNLVCRVYGTVTDAQGIPVSNILIRAFDRDLRTEELLGEKLTDDTGKYEIIYDPASFKRAEKRSADLSLKAYDTSGKQLLYEQTVDQIVFNAPREKRVDITIRIRAKRLENEFDIILRTLPPLIENVPLVSLQEDAKTRDITFLSKETAISPRWLQYIVVAHRVQEISRIDAAFFYGLLRKDTLLKLDLAKAFNARVQIDINTDTRSVLYDAALADEKQMDADIRTAIREMIIPERAAGQLREIMAMLGQYRDEARRFEEEERRKRITDTLTNFLMKDKLGEMQQLFDANRQDFTKFLDAISAADFFATAEDKKRGQVNLALGNVFGFNDQIINTVASSQKIDKPSDIRKLAKLNSAGWREVLTKSAGELNVDPALIRVHAAALARKMETAYPTQAFTAQLERAKEKTGPQHDAIVKLLTENEDFDLQRSNIDTFFRDKGIRDIADTAPALKELKSMQRVFKLVPNYSKTTALLSQKVHSAQSIVATGKSRFVQEVGPAAGISEKEATAIYNKASNIQAASMLVAGELRDTITSMDIAALNVNALAAKLKAVSKDFPNLKTLFQLSDMCACEHCRSVYSPAAYLVELLQYLDKRTVRNLDVDPDAPVRIAKDVLFERRPDLGEIDLGCENANTPLPYIDLVCELLEEAIAPDAGITYNGALANGKIPAALQTLLNTNNIPVTDKALVYEPLDPVINPACYLRDEGVVCKLSPVAANQWLVKRLHQTFGSAEELAASPEYVNENAYTILSTQQFAFTLPFDLPHTEAQAYFSRFGINRATLMQDLRKGTTPPDETIAAEILGLTAQQRKLIITADAANQENYWNTGAPNVVDYMKVVDNMLQRTGLTYAALNNLLSLTFINPDNKLFIQHLDTGCDTTKKEIANLDEAALDRIHRFLRLVKLTGWKQELLNEVIMQTKLGNKTLDDSCLITLSKLQTINQTTGIKREELIGFYGEVPHTIIPNATVKPLYQQVFLNKATTGFLDETLLPALVDGSTTLNDHAVSLAACLQLSALDFSHITGAMANIDLTFANISHVFAVARLCRKGKIAVSDYGVYVTLTGLDVFSSPAVTLDFINHINIGKKAPLKPADVQFMLRHEADNLAEREIADEKITALLTALQAGYQQAYNTNKSPYDDLLSADELQEPLKNGLAKLPGFTEEITNNFVKMANNTWISPPDPVAATYISEQLTPFFSTAVITDIQTLQAAIVAAPPANLEMARKAFLEALFTALSAYFFVAEKTELLVTSLASTFKAENELVTAVLSTARLKQPAPGTALLRDILLSDTLIDKITEPPVPPVITPGGFTQLYNAVRLLHKLFPFVKAVKQDPDAIAWLISNSPALGWLEPDSIPYAAAQTPVAYTTWENFAQLLSLLNTLTPVPNPGDAENPLTFFSLITILQDGATTRQQWLDAFALLNGYDREVLDDADLYFGFSNPDLTQYRLVSTWIKLATAMQDLRILGTNATIAKEFIKPALSSTDTSQLRMTLKARYEEDLWLDTLKEIMNTVRPRKRDALVAYLLATTPDVHSPIDLFDYYLVDTQMEAIMPSSRIVQAHGTIQLFVQRCLMGLEPTAAADRNSDSGWNQWKWMKNYRVWEANRKVFLYPENWIEPELLDDKSFLFSEMEEQLLQDEVNEFTTEDALIRYLEKLDEIAFLEVVAEYYQADIYTLHVFARTKTGDPATYYYRRLEQERYWSPWEKVDLDITSNQLLAFVHNNRLCLAWPIFSEIPNPTHQVTIPGVSANESSPKDMKKVERKLKIQLAISQFANKQWQPKRVSRKGILTPDNYTTDSFDYDVYNLLYFEFSQQIMVFHTTTESVQEYHYMDGLFDIAGCKGYPELTSTKPNWFPDFFPDFKDTLLGSDRYIEQNLDTGNAFSVRNAILFFNFFDLLTETPGTFRLSYPHQFTWVDMLALLYQVLMKKLLANFTDLGGRSIKVPLGTLLPYFFEDSKHNYVIVPGFYGMDKDPQIGTPVTIKRTYTDVLKLLEAVIALYNKYVQVIKDNPGMPAADLVAKLVADPDFQAIVAEWKVYTQLKYGEQFRNFYHPLLCMMRKTLYKDGIPALMKRETQLTKTSFNFAEYYKPTALMPGPLPVEDIDFNSDGSYSSYNWELFYHTPMMLATRLSRDQRFEEALVWFHYIFNPTGALEGNPPQKYWVTKPFYQRLSPEYLEQRIDNLLTKIADPGTPEIKELEFAIDQWRTKPFMPHVVARFRPVAYQKATLMKYIENLVQWGDNLFRQDTMESITQATQLYILADKLLGPKPRIIPPAVKVPYETYNQLEPKLDAFGNALLEFENLLPDLSVLPHGGDELPPPPITMSSLYFCVPPNDQMLAWWDVIEDRLFKIRNSQNIDGVERVLALFAPPIDPGMLVRAAAAGLDLSVIIAGLNAPLPNYRFNIMSQKATELIQEVRGLGNALLQALEKKDAEALALLRNELEMKLLKSMLDMKKVQLKEAKQQIEVLHRTKAITEERDAYFTSIERISASEQLNLDKLSEAHDFQMAAQIVQATGAVLGLIPDFGFGGHGFGGSPAVDVTWGGSFLAAAANAATGVLNILSGVACYEANRASILGGFDRRYSDWKLQERLAKLEIKQIEQQIAAAEIRVDITAADIKTQELQIDNNLKTDEFMQEKFTNKDLYQWMIGRISAVYFKAYKLAFDVSKKTERCYQHELGNTDTFLQFGYWDNLKKGLQTADQLFYDLKRMEASYLDVNKREYEVTKHISLSMLDPLALIRLRATGICDFQVPEALFDMDHPGHYFRRIKTVSITLPCIAGPYTSVSAKLSLINNRYRKNTTKAVGFTDDKTAYEEVPGNDDRFVYNIGTIQSIATSSAQNDSGLFELNFRDERYLPFEYTGAVSSWRLELPAGVRLFDYNTIADVIVHLKYTAREGGSTLKTLASNTLQEKLAEIGQELNQTGLHLALNLRYDMPDEWNQLRKNGTVNMQIAKTRLPYFMQAFAAEIDKVTVLARFKNTPAVVSVTIEGASLTLNPKPEWGVFLNETMTIELDTPFLLAATPALMNDMEELVMIIKYQFP</sequence>
<protein>
    <recommendedName>
        <fullName evidence="7">Virulence plasmid A protein</fullName>
    </recommendedName>
</protein>
<accession>A0A6B9Z9Z2</accession>
<evidence type="ECO:0008006" key="7">
    <source>
        <dbReference type="Google" id="ProtNLM"/>
    </source>
</evidence>
<feature type="domain" description="Neuraminidase-like" evidence="3">
    <location>
        <begin position="1658"/>
        <end position="1788"/>
    </location>
</feature>
<organism evidence="5 6">
    <name type="scientific">Chitinophaga agri</name>
    <dbReference type="NCBI Taxonomy" id="2703787"/>
    <lineage>
        <taxon>Bacteria</taxon>
        <taxon>Pseudomonadati</taxon>
        <taxon>Bacteroidota</taxon>
        <taxon>Chitinophagia</taxon>
        <taxon>Chitinophagales</taxon>
        <taxon>Chitinophagaceae</taxon>
        <taxon>Chitinophaga</taxon>
    </lineage>
</organism>
<evidence type="ECO:0000259" key="2">
    <source>
        <dbReference type="Pfam" id="PF18276"/>
    </source>
</evidence>
<dbReference type="Pfam" id="PF18276">
    <property type="entry name" value="TcA_TcB_BD"/>
    <property type="match status" value="1"/>
</dbReference>
<evidence type="ECO:0000313" key="5">
    <source>
        <dbReference type="EMBL" id="QHS58846.1"/>
    </source>
</evidence>
<reference evidence="5 6" key="1">
    <citation type="submission" date="2020-01" db="EMBL/GenBank/DDBJ databases">
        <title>Complete genome sequence of Chitinophaga sp. H33E-04 isolated from quinoa roots.</title>
        <authorList>
            <person name="Weon H.-Y."/>
            <person name="Lee S.A."/>
        </authorList>
    </citation>
    <scope>NUCLEOTIDE SEQUENCE [LARGE SCALE GENOMIC DNA]</scope>
    <source>
        <strain evidence="5 6">H33E-04</strain>
    </source>
</reference>
<gene>
    <name evidence="5" type="ORF">GWR21_04280</name>
</gene>
<dbReference type="InterPro" id="IPR046839">
    <property type="entry name" value="ABC_toxin_N"/>
</dbReference>
<dbReference type="Proteomes" id="UP000476411">
    <property type="component" value="Chromosome"/>
</dbReference>
<evidence type="ECO:0000259" key="4">
    <source>
        <dbReference type="Pfam" id="PF20220"/>
    </source>
</evidence>
<dbReference type="InterPro" id="IPR040840">
    <property type="entry name" value="TcA_TcB_BD"/>
</dbReference>
<dbReference type="InterPro" id="IPR041079">
    <property type="entry name" value="Neuraminidase-like"/>
</dbReference>
<feature type="coiled-coil region" evidence="1">
    <location>
        <begin position="2584"/>
        <end position="2611"/>
    </location>
</feature>
<evidence type="ECO:0000259" key="3">
    <source>
        <dbReference type="Pfam" id="PF18413"/>
    </source>
</evidence>
<keyword evidence="1" id="KW-0175">Coiled coil</keyword>
<dbReference type="RefSeq" id="WP_162330549.1">
    <property type="nucleotide sequence ID" value="NZ_CP048113.1"/>
</dbReference>
<dbReference type="EMBL" id="CP048113">
    <property type="protein sequence ID" value="QHS58846.1"/>
    <property type="molecule type" value="Genomic_DNA"/>
</dbReference>
<dbReference type="KEGG" id="chih:GWR21_04280"/>